<dbReference type="OrthoDB" id="4545744at2"/>
<accession>A0A066YT03</accession>
<dbReference type="eggNOG" id="COG1051">
    <property type="taxonomic scope" value="Bacteria"/>
</dbReference>
<name>A0A066YT03_9ACTN</name>
<dbReference type="RefSeq" id="WP_035869346.1">
    <property type="nucleotide sequence ID" value="NZ_KK853997.1"/>
</dbReference>
<dbReference type="PATRIC" id="fig|1348663.4.peg.6831"/>
<keyword evidence="3" id="KW-1185">Reference proteome</keyword>
<comment type="caution">
    <text evidence="2">The sequence shown here is derived from an EMBL/GenBank/DDBJ whole genome shotgun (WGS) entry which is preliminary data.</text>
</comment>
<evidence type="ECO:0000313" key="3">
    <source>
        <dbReference type="Proteomes" id="UP000027178"/>
    </source>
</evidence>
<protein>
    <recommendedName>
        <fullName evidence="1">Nudix hydrolase domain-containing protein</fullName>
    </recommendedName>
</protein>
<evidence type="ECO:0000313" key="2">
    <source>
        <dbReference type="EMBL" id="KDN81181.1"/>
    </source>
</evidence>
<gene>
    <name evidence="2" type="ORF">KCH_70600</name>
</gene>
<dbReference type="SUPFAM" id="SSF55811">
    <property type="entry name" value="Nudix"/>
    <property type="match status" value="1"/>
</dbReference>
<feature type="domain" description="Nudix hydrolase" evidence="1">
    <location>
        <begin position="4"/>
        <end position="94"/>
    </location>
</feature>
<organism evidence="2 3">
    <name type="scientific">Kitasatospora cheerisanensis KCTC 2395</name>
    <dbReference type="NCBI Taxonomy" id="1348663"/>
    <lineage>
        <taxon>Bacteria</taxon>
        <taxon>Bacillati</taxon>
        <taxon>Actinomycetota</taxon>
        <taxon>Actinomycetes</taxon>
        <taxon>Kitasatosporales</taxon>
        <taxon>Streptomycetaceae</taxon>
        <taxon>Kitasatospora</taxon>
    </lineage>
</organism>
<sequence>MKERVRAVLLTPTGTMLVINRVRPGRAPYQVLVGGGVEDEDAGREAALVREIREEIAGTVTALRPLCELRNDRGEAEYFYVAELGSWNFDDRSGPEFARADRGEYLLREVPLTVEAVGALNLMPPQLKDVLRKAIGAGGLGGARH</sequence>
<dbReference type="Gene3D" id="3.90.79.10">
    <property type="entry name" value="Nucleoside Triphosphate Pyrophosphohydrolase"/>
    <property type="match status" value="1"/>
</dbReference>
<dbReference type="Pfam" id="PF00293">
    <property type="entry name" value="NUDIX"/>
    <property type="match status" value="1"/>
</dbReference>
<dbReference type="InterPro" id="IPR015797">
    <property type="entry name" value="NUDIX_hydrolase-like_dom_sf"/>
</dbReference>
<reference evidence="2 3" key="1">
    <citation type="submission" date="2014-05" db="EMBL/GenBank/DDBJ databases">
        <title>Draft Genome Sequence of Kitasatospora cheerisanensis KCTC 2395.</title>
        <authorList>
            <person name="Nam D.H."/>
        </authorList>
    </citation>
    <scope>NUCLEOTIDE SEQUENCE [LARGE SCALE GENOMIC DNA]</scope>
    <source>
        <strain evidence="2 3">KCTC 2395</strain>
    </source>
</reference>
<proteinExistence type="predicted"/>
<dbReference type="InterPro" id="IPR000086">
    <property type="entry name" value="NUDIX_hydrolase_dom"/>
</dbReference>
<dbReference type="Proteomes" id="UP000027178">
    <property type="component" value="Unassembled WGS sequence"/>
</dbReference>
<dbReference type="EMBL" id="JNBY01000150">
    <property type="protein sequence ID" value="KDN81181.1"/>
    <property type="molecule type" value="Genomic_DNA"/>
</dbReference>
<dbReference type="HOGENOM" id="CLU_119083_0_0_11"/>
<evidence type="ECO:0000259" key="1">
    <source>
        <dbReference type="Pfam" id="PF00293"/>
    </source>
</evidence>
<dbReference type="AlphaFoldDB" id="A0A066YT03"/>